<accession>A0A8S5P7E6</accession>
<sequence length="127" mass="14772">MNMFNTNSTTVMQSKLLLGLGIVPRTADLTLHDEERDIPLWSMMRLIDMIPGFIVDDDGYTYSFTISKGTYVYNLSYTRKTKHGEKTLISFHNPVDSFGETVILIIKWLFDMKLFPTKYMAKYVKKK</sequence>
<protein>
    <submittedName>
        <fullName evidence="1">Uncharacterized protein</fullName>
    </submittedName>
</protein>
<proteinExistence type="predicted"/>
<organism evidence="1">
    <name type="scientific">Herelleviridae sp. cttEB8</name>
    <dbReference type="NCBI Taxonomy" id="2825832"/>
    <lineage>
        <taxon>Viruses</taxon>
        <taxon>Duplodnaviria</taxon>
        <taxon>Heunggongvirae</taxon>
        <taxon>Uroviricota</taxon>
        <taxon>Caudoviricetes</taxon>
        <taxon>Herelleviridae</taxon>
    </lineage>
</organism>
<name>A0A8S5P7E6_9CAUD</name>
<reference evidence="1" key="1">
    <citation type="journal article" date="2021" name="Proc. Natl. Acad. Sci. U.S.A.">
        <title>A Catalog of Tens of Thousands of Viruses from Human Metagenomes Reveals Hidden Associations with Chronic Diseases.</title>
        <authorList>
            <person name="Tisza M.J."/>
            <person name="Buck C.B."/>
        </authorList>
    </citation>
    <scope>NUCLEOTIDE SEQUENCE</scope>
    <source>
        <strain evidence="1">CttEB8</strain>
    </source>
</reference>
<dbReference type="EMBL" id="BK015344">
    <property type="protein sequence ID" value="DAE02347.1"/>
    <property type="molecule type" value="Genomic_DNA"/>
</dbReference>
<evidence type="ECO:0000313" key="1">
    <source>
        <dbReference type="EMBL" id="DAE02347.1"/>
    </source>
</evidence>